<dbReference type="InterPro" id="IPR011029">
    <property type="entry name" value="DEATH-like_dom_sf"/>
</dbReference>
<evidence type="ECO:0000313" key="3">
    <source>
        <dbReference type="Proteomes" id="UP001307889"/>
    </source>
</evidence>
<name>A0ABN7ALI6_9HEMI</name>
<feature type="domain" description="Death" evidence="1">
    <location>
        <begin position="138"/>
        <end position="225"/>
    </location>
</feature>
<dbReference type="EMBL" id="AP028912">
    <property type="protein sequence ID" value="BES93084.1"/>
    <property type="molecule type" value="Genomic_DNA"/>
</dbReference>
<dbReference type="SUPFAM" id="SSF47986">
    <property type="entry name" value="DEATH domain"/>
    <property type="match status" value="1"/>
</dbReference>
<dbReference type="Gene3D" id="1.10.533.10">
    <property type="entry name" value="Death Domain, Fas"/>
    <property type="match status" value="1"/>
</dbReference>
<dbReference type="Proteomes" id="UP001307889">
    <property type="component" value="Chromosome 4"/>
</dbReference>
<protein>
    <recommendedName>
        <fullName evidence="1">Death domain-containing protein</fullName>
    </recommendedName>
</protein>
<accession>A0ABN7ALI6</accession>
<reference evidence="2 3" key="1">
    <citation type="submission" date="2023-09" db="EMBL/GenBank/DDBJ databases">
        <title>Nesidiocoris tenuis whole genome shotgun sequence.</title>
        <authorList>
            <person name="Shibata T."/>
            <person name="Shimoda M."/>
            <person name="Kobayashi T."/>
            <person name="Uehara T."/>
        </authorList>
    </citation>
    <scope>NUCLEOTIDE SEQUENCE [LARGE SCALE GENOMIC DNA]</scope>
    <source>
        <strain evidence="2 3">Japan</strain>
    </source>
</reference>
<dbReference type="InterPro" id="IPR000488">
    <property type="entry name" value="Death_dom"/>
</dbReference>
<evidence type="ECO:0000313" key="2">
    <source>
        <dbReference type="EMBL" id="BES93084.1"/>
    </source>
</evidence>
<sequence length="232" mass="27334">MSLEKRNEFEKNYEDLKSSIIRKTKVYCKNEAEYRNHLDNLKMRFGKHIRSIRRLEAADDVKTLIVLLEKRLVVGWFDVEQLHEIVDEFELNDSTVADLEDYQSALAKYKLTHAQAFYPPPYDPDIFGDVVPPGDVIPPKVKKCIIENMGNDWRFFARELISAELAVENDFDELDKSSHLSPEEKTERLLRLFEQGDKRNKRSQLSRLLKAIRRNDLDEEVTELFLENNDEE</sequence>
<evidence type="ECO:0000259" key="1">
    <source>
        <dbReference type="PROSITE" id="PS50017"/>
    </source>
</evidence>
<proteinExistence type="predicted"/>
<dbReference type="CDD" id="cd01670">
    <property type="entry name" value="Death"/>
    <property type="match status" value="1"/>
</dbReference>
<organism evidence="2 3">
    <name type="scientific">Nesidiocoris tenuis</name>
    <dbReference type="NCBI Taxonomy" id="355587"/>
    <lineage>
        <taxon>Eukaryota</taxon>
        <taxon>Metazoa</taxon>
        <taxon>Ecdysozoa</taxon>
        <taxon>Arthropoda</taxon>
        <taxon>Hexapoda</taxon>
        <taxon>Insecta</taxon>
        <taxon>Pterygota</taxon>
        <taxon>Neoptera</taxon>
        <taxon>Paraneoptera</taxon>
        <taxon>Hemiptera</taxon>
        <taxon>Heteroptera</taxon>
        <taxon>Panheteroptera</taxon>
        <taxon>Cimicomorpha</taxon>
        <taxon>Miridae</taxon>
        <taxon>Dicyphina</taxon>
        <taxon>Nesidiocoris</taxon>
    </lineage>
</organism>
<keyword evidence="3" id="KW-1185">Reference proteome</keyword>
<gene>
    <name evidence="2" type="ORF">NTJ_05893</name>
</gene>
<dbReference type="PROSITE" id="PS50017">
    <property type="entry name" value="DEATH_DOMAIN"/>
    <property type="match status" value="1"/>
</dbReference>